<comment type="caution">
    <text evidence="7">The sequence shown here is derived from an EMBL/GenBank/DDBJ whole genome shotgun (WGS) entry which is preliminary data.</text>
</comment>
<feature type="domain" description="D-isomer specific 2-hydroxyacid dehydrogenase catalytic" evidence="5">
    <location>
        <begin position="36"/>
        <end position="317"/>
    </location>
</feature>
<evidence type="ECO:0000256" key="1">
    <source>
        <dbReference type="ARBA" id="ARBA00005854"/>
    </source>
</evidence>
<organism evidence="7 8">
    <name type="scientific">Humibacillus xanthopallidus</name>
    <dbReference type="NCBI Taxonomy" id="412689"/>
    <lineage>
        <taxon>Bacteria</taxon>
        <taxon>Bacillati</taxon>
        <taxon>Actinomycetota</taxon>
        <taxon>Actinomycetes</taxon>
        <taxon>Micrococcales</taxon>
        <taxon>Intrasporangiaceae</taxon>
        <taxon>Humibacillus</taxon>
    </lineage>
</organism>
<accession>A0A543PQG3</accession>
<dbReference type="Gene3D" id="3.40.50.720">
    <property type="entry name" value="NAD(P)-binding Rossmann-like Domain"/>
    <property type="match status" value="2"/>
</dbReference>
<dbReference type="InterPro" id="IPR029753">
    <property type="entry name" value="D-isomer_DH_CS"/>
</dbReference>
<evidence type="ECO:0000313" key="8">
    <source>
        <dbReference type="Proteomes" id="UP000320085"/>
    </source>
</evidence>
<dbReference type="PANTHER" id="PTHR42789">
    <property type="entry name" value="D-ISOMER SPECIFIC 2-HYDROXYACID DEHYDROGENASE FAMILY PROTEIN (AFU_ORTHOLOGUE AFUA_6G10090)"/>
    <property type="match status" value="1"/>
</dbReference>
<dbReference type="InterPro" id="IPR006139">
    <property type="entry name" value="D-isomer_2_OHA_DH_cat_dom"/>
</dbReference>
<name>A0A543PQG3_9MICO</name>
<dbReference type="InterPro" id="IPR036291">
    <property type="entry name" value="NAD(P)-bd_dom_sf"/>
</dbReference>
<evidence type="ECO:0000313" key="7">
    <source>
        <dbReference type="EMBL" id="TQN46319.1"/>
    </source>
</evidence>
<evidence type="ECO:0000259" key="5">
    <source>
        <dbReference type="Pfam" id="PF00389"/>
    </source>
</evidence>
<dbReference type="SUPFAM" id="SSF52283">
    <property type="entry name" value="Formate/glycerate dehydrogenase catalytic domain-like"/>
    <property type="match status" value="1"/>
</dbReference>
<dbReference type="FunFam" id="3.40.50.720:FF:000203">
    <property type="entry name" value="D-3-phosphoglycerate dehydrogenase (SerA)"/>
    <property type="match status" value="1"/>
</dbReference>
<evidence type="ECO:0000256" key="4">
    <source>
        <dbReference type="RuleBase" id="RU003719"/>
    </source>
</evidence>
<protein>
    <submittedName>
        <fullName evidence="7">Lactate dehydrogenase-like 2-hydroxyacid dehydrogenase</fullName>
    </submittedName>
</protein>
<dbReference type="InterPro" id="IPR006140">
    <property type="entry name" value="D-isomer_DH_NAD-bd"/>
</dbReference>
<gene>
    <name evidence="7" type="ORF">FHX52_3037</name>
</gene>
<dbReference type="OrthoDB" id="117809at2"/>
<dbReference type="RefSeq" id="WP_141823132.1">
    <property type="nucleotide sequence ID" value="NZ_BAAAQC010000012.1"/>
</dbReference>
<dbReference type="AlphaFoldDB" id="A0A543PQG3"/>
<dbReference type="InterPro" id="IPR050857">
    <property type="entry name" value="D-2-hydroxyacid_DH"/>
</dbReference>
<dbReference type="EMBL" id="VFQF01000002">
    <property type="protein sequence ID" value="TQN46319.1"/>
    <property type="molecule type" value="Genomic_DNA"/>
</dbReference>
<proteinExistence type="inferred from homology"/>
<dbReference type="PANTHER" id="PTHR42789:SF1">
    <property type="entry name" value="D-ISOMER SPECIFIC 2-HYDROXYACID DEHYDROGENASE FAMILY PROTEIN (AFU_ORTHOLOGUE AFUA_6G10090)"/>
    <property type="match status" value="1"/>
</dbReference>
<dbReference type="CDD" id="cd12169">
    <property type="entry name" value="PGDH_like_1"/>
    <property type="match status" value="1"/>
</dbReference>
<evidence type="ECO:0000259" key="6">
    <source>
        <dbReference type="Pfam" id="PF02826"/>
    </source>
</evidence>
<dbReference type="SUPFAM" id="SSF51735">
    <property type="entry name" value="NAD(P)-binding Rossmann-fold domains"/>
    <property type="match status" value="1"/>
</dbReference>
<dbReference type="GO" id="GO:0051287">
    <property type="term" value="F:NAD binding"/>
    <property type="evidence" value="ECO:0007669"/>
    <property type="project" value="InterPro"/>
</dbReference>
<dbReference type="Pfam" id="PF00389">
    <property type="entry name" value="2-Hacid_dh"/>
    <property type="match status" value="1"/>
</dbReference>
<evidence type="ECO:0000256" key="3">
    <source>
        <dbReference type="ARBA" id="ARBA00023027"/>
    </source>
</evidence>
<dbReference type="PROSITE" id="PS00671">
    <property type="entry name" value="D_2_HYDROXYACID_DH_3"/>
    <property type="match status" value="1"/>
</dbReference>
<dbReference type="Proteomes" id="UP000320085">
    <property type="component" value="Unassembled WGS sequence"/>
</dbReference>
<sequence length="321" mass="33488">MRIAVLDDYQGVALTSADWSPVTSRTGPTGEPCTVVVFRDHVSETDALVGRLADVDAVVVMRERTPLPAEVLGRLPRLRLVVTTGRRNASIDLAAAAAAGITVSGTESRASAPAELTWALILGLARHLVTEATAVRTGGWQTTVGTDLAGRTLGLLGVGRLGSQVAAVGRAFGMDVIAWSPHLTDERAAAAGARAVGLDDLLAASHVVSIHLVLGEGTRGLLSHRELGLMRPDALLVNTSRGPIIDEAALVAALDAGHLGGVGLDVFDEEPLPVDHPLRTAPRTLLTPHLGYVTEDVYATFFAGVVDDIVAFLDGAPIRLL</sequence>
<feature type="domain" description="D-isomer specific 2-hydroxyacid dehydrogenase NAD-binding" evidence="6">
    <location>
        <begin position="119"/>
        <end position="291"/>
    </location>
</feature>
<comment type="similarity">
    <text evidence="1 4">Belongs to the D-isomer specific 2-hydroxyacid dehydrogenase family.</text>
</comment>
<keyword evidence="3" id="KW-0520">NAD</keyword>
<dbReference type="GO" id="GO:0016616">
    <property type="term" value="F:oxidoreductase activity, acting on the CH-OH group of donors, NAD or NADP as acceptor"/>
    <property type="evidence" value="ECO:0007669"/>
    <property type="project" value="InterPro"/>
</dbReference>
<keyword evidence="2 4" id="KW-0560">Oxidoreductase</keyword>
<evidence type="ECO:0000256" key="2">
    <source>
        <dbReference type="ARBA" id="ARBA00023002"/>
    </source>
</evidence>
<dbReference type="Pfam" id="PF02826">
    <property type="entry name" value="2-Hacid_dh_C"/>
    <property type="match status" value="1"/>
</dbReference>
<reference evidence="7 8" key="1">
    <citation type="submission" date="2019-06" db="EMBL/GenBank/DDBJ databases">
        <title>Sequencing the genomes of 1000 actinobacteria strains.</title>
        <authorList>
            <person name="Klenk H.-P."/>
        </authorList>
    </citation>
    <scope>NUCLEOTIDE SEQUENCE [LARGE SCALE GENOMIC DNA]</scope>
    <source>
        <strain evidence="7 8">DSM 21776</strain>
    </source>
</reference>